<feature type="transmembrane region" description="Helical" evidence="5">
    <location>
        <begin position="197"/>
        <end position="224"/>
    </location>
</feature>
<dbReference type="Pfam" id="PF07264">
    <property type="entry name" value="EI24"/>
    <property type="match status" value="1"/>
</dbReference>
<evidence type="ECO:0000256" key="4">
    <source>
        <dbReference type="ARBA" id="ARBA00023136"/>
    </source>
</evidence>
<dbReference type="InterPro" id="IPR059112">
    <property type="entry name" value="CysZ/EI24"/>
</dbReference>
<keyword evidence="7" id="KW-1185">Reference proteome</keyword>
<evidence type="ECO:0000256" key="1">
    <source>
        <dbReference type="ARBA" id="ARBA00004141"/>
    </source>
</evidence>
<dbReference type="RefSeq" id="WP_252167615.1">
    <property type="nucleotide sequence ID" value="NZ_CP084930.1"/>
</dbReference>
<evidence type="ECO:0000256" key="5">
    <source>
        <dbReference type="SAM" id="Phobius"/>
    </source>
</evidence>
<proteinExistence type="predicted"/>
<organism evidence="6 7">
    <name type="scientific">Sphingomonas morindae</name>
    <dbReference type="NCBI Taxonomy" id="1541170"/>
    <lineage>
        <taxon>Bacteria</taxon>
        <taxon>Pseudomonadati</taxon>
        <taxon>Pseudomonadota</taxon>
        <taxon>Alphaproteobacteria</taxon>
        <taxon>Sphingomonadales</taxon>
        <taxon>Sphingomonadaceae</taxon>
        <taxon>Sphingomonas</taxon>
    </lineage>
</organism>
<evidence type="ECO:0000313" key="6">
    <source>
        <dbReference type="EMBL" id="USI73809.1"/>
    </source>
</evidence>
<accession>A0ABY4XA53</accession>
<keyword evidence="2 5" id="KW-0812">Transmembrane</keyword>
<feature type="transmembrane region" description="Helical" evidence="5">
    <location>
        <begin position="130"/>
        <end position="158"/>
    </location>
</feature>
<feature type="transmembrane region" description="Helical" evidence="5">
    <location>
        <begin position="63"/>
        <end position="88"/>
    </location>
</feature>
<dbReference type="EMBL" id="CP084930">
    <property type="protein sequence ID" value="USI73809.1"/>
    <property type="molecule type" value="Genomic_DNA"/>
</dbReference>
<keyword evidence="4 5" id="KW-0472">Membrane</keyword>
<comment type="subcellular location">
    <subcellularLocation>
        <location evidence="1">Membrane</location>
        <topology evidence="1">Multi-pass membrane protein</topology>
    </subcellularLocation>
</comment>
<reference evidence="6" key="1">
    <citation type="journal article" date="2022" name="Toxins">
        <title>Genomic Analysis of Sphingopyxis sp. USTB-05 for Biodegrading Cyanobacterial Hepatotoxins.</title>
        <authorList>
            <person name="Liu C."/>
            <person name="Xu Q."/>
            <person name="Zhao Z."/>
            <person name="Zhang H."/>
            <person name="Liu X."/>
            <person name="Yin C."/>
            <person name="Liu Y."/>
            <person name="Yan H."/>
        </authorList>
    </citation>
    <scope>NUCLEOTIDE SEQUENCE</scope>
    <source>
        <strain evidence="6">NBD5</strain>
    </source>
</reference>
<gene>
    <name evidence="6" type="ORF">LHA26_04905</name>
</gene>
<evidence type="ECO:0000313" key="7">
    <source>
        <dbReference type="Proteomes" id="UP001056937"/>
    </source>
</evidence>
<keyword evidence="3 5" id="KW-1133">Transmembrane helix</keyword>
<evidence type="ECO:0000256" key="3">
    <source>
        <dbReference type="ARBA" id="ARBA00022989"/>
    </source>
</evidence>
<dbReference type="Proteomes" id="UP001056937">
    <property type="component" value="Chromosome 1"/>
</dbReference>
<name>A0ABY4XA53_9SPHN</name>
<feature type="transmembrane region" description="Helical" evidence="5">
    <location>
        <begin position="20"/>
        <end position="43"/>
    </location>
</feature>
<evidence type="ECO:0000256" key="2">
    <source>
        <dbReference type="ARBA" id="ARBA00022692"/>
    </source>
</evidence>
<sequence>MLRALALAVGQLADPALLRILMRSLLLTLALFAAAGLAIGWALSGSDPCGLIGLDGCPLDATASGLSALLATLLGLWLLFPAVAIGVLSGFMDAVVAAVEARHYPAARATARPLGPARALALGLRSSARLLVYNLVALPFYLVLLVTGIGPALLFVLVNGLALGTDLGEMVALRHVRGPALRPALQASRGARTALGVAAAALFLVPFVNLLVPIVAAAAATHLYHGRREGRG</sequence>
<protein>
    <submittedName>
        <fullName evidence="6">EI24 domain-containing protein</fullName>
    </submittedName>
</protein>